<dbReference type="GO" id="GO:0042102">
    <property type="term" value="P:positive regulation of T cell proliferation"/>
    <property type="evidence" value="ECO:0007669"/>
    <property type="project" value="TreeGrafter"/>
</dbReference>
<feature type="compositionally biased region" description="Polar residues" evidence="11">
    <location>
        <begin position="1"/>
        <end position="25"/>
    </location>
</feature>
<evidence type="ECO:0000256" key="5">
    <source>
        <dbReference type="ARBA" id="ARBA00022989"/>
    </source>
</evidence>
<dbReference type="PANTHER" id="PTHR25466">
    <property type="entry name" value="T-LYMPHOCYTE ACTIVATION ANTIGEN"/>
    <property type="match status" value="1"/>
</dbReference>
<dbReference type="GO" id="GO:0071222">
    <property type="term" value="P:cellular response to lipopolysaccharide"/>
    <property type="evidence" value="ECO:0007669"/>
    <property type="project" value="TreeGrafter"/>
</dbReference>
<dbReference type="GO" id="GO:0031295">
    <property type="term" value="P:T cell costimulation"/>
    <property type="evidence" value="ECO:0007669"/>
    <property type="project" value="TreeGrafter"/>
</dbReference>
<feature type="non-terminal residue" evidence="13">
    <location>
        <position position="141"/>
    </location>
</feature>
<dbReference type="GO" id="GO:0007166">
    <property type="term" value="P:cell surface receptor signaling pathway"/>
    <property type="evidence" value="ECO:0007669"/>
    <property type="project" value="TreeGrafter"/>
</dbReference>
<name>A0AAD8YQI1_9TELE</name>
<evidence type="ECO:0000256" key="4">
    <source>
        <dbReference type="ARBA" id="ARBA00022729"/>
    </source>
</evidence>
<keyword evidence="5" id="KW-1133">Transmembrane helix</keyword>
<dbReference type="PROSITE" id="PS50835">
    <property type="entry name" value="IG_LIKE"/>
    <property type="match status" value="1"/>
</dbReference>
<keyword evidence="8" id="KW-0675">Receptor</keyword>
<dbReference type="GO" id="GO:0009897">
    <property type="term" value="C:external side of plasma membrane"/>
    <property type="evidence" value="ECO:0007669"/>
    <property type="project" value="TreeGrafter"/>
</dbReference>
<evidence type="ECO:0000256" key="10">
    <source>
        <dbReference type="ARBA" id="ARBA00023319"/>
    </source>
</evidence>
<comment type="subcellular location">
    <subcellularLocation>
        <location evidence="1">Cell membrane</location>
        <topology evidence="1">Single-pass type I membrane protein</topology>
    </subcellularLocation>
</comment>
<dbReference type="InterPro" id="IPR003599">
    <property type="entry name" value="Ig_sub"/>
</dbReference>
<comment type="caution">
    <text evidence="13">The sequence shown here is derived from an EMBL/GenBank/DDBJ whole genome shotgun (WGS) entry which is preliminary data.</text>
</comment>
<reference evidence="13" key="1">
    <citation type="submission" date="2023-03" db="EMBL/GenBank/DDBJ databases">
        <title>Electrophorus voltai genome.</title>
        <authorList>
            <person name="Bian C."/>
        </authorList>
    </citation>
    <scope>NUCLEOTIDE SEQUENCE</scope>
    <source>
        <strain evidence="13">CB-2022</strain>
        <tissue evidence="13">Muscle</tissue>
    </source>
</reference>
<evidence type="ECO:0000256" key="1">
    <source>
        <dbReference type="ARBA" id="ARBA00004251"/>
    </source>
</evidence>
<proteinExistence type="predicted"/>
<dbReference type="InterPro" id="IPR013106">
    <property type="entry name" value="Ig_V-set"/>
</dbReference>
<keyword evidence="2" id="KW-1003">Cell membrane</keyword>
<dbReference type="AlphaFoldDB" id="A0AAD8YQI1"/>
<keyword evidence="6" id="KW-0472">Membrane</keyword>
<dbReference type="Gene3D" id="2.60.40.10">
    <property type="entry name" value="Immunoglobulins"/>
    <property type="match status" value="1"/>
</dbReference>
<accession>A0AAD8YQI1</accession>
<keyword evidence="10" id="KW-0393">Immunoglobulin domain</keyword>
<evidence type="ECO:0000256" key="11">
    <source>
        <dbReference type="SAM" id="MobiDB-lite"/>
    </source>
</evidence>
<evidence type="ECO:0000256" key="2">
    <source>
        <dbReference type="ARBA" id="ARBA00022475"/>
    </source>
</evidence>
<evidence type="ECO:0000259" key="12">
    <source>
        <dbReference type="PROSITE" id="PS50835"/>
    </source>
</evidence>
<gene>
    <name evidence="13" type="ORF">P4O66_004146</name>
</gene>
<dbReference type="EMBL" id="JAROKS010000553">
    <property type="protein sequence ID" value="KAK1784106.1"/>
    <property type="molecule type" value="Genomic_DNA"/>
</dbReference>
<sequence length="141" mass="15328">VPLKTTKSTPVITGQTRPVTTSSQRPAGRHSEDSTGAPAEVCKDVENPPTVLSGYVGGSVLLPCYCTELLAEPKTARWSFIEESNVIYPTDQTNHYTDRIKLVAASGNFSLFISGLTKEDGGQYRCRISSDHLIEVKLQVT</sequence>
<dbReference type="InterPro" id="IPR013783">
    <property type="entry name" value="Ig-like_fold"/>
</dbReference>
<feature type="region of interest" description="Disordered" evidence="11">
    <location>
        <begin position="1"/>
        <end position="45"/>
    </location>
</feature>
<keyword evidence="14" id="KW-1185">Reference proteome</keyword>
<dbReference type="Pfam" id="PF07686">
    <property type="entry name" value="V-set"/>
    <property type="match status" value="1"/>
</dbReference>
<feature type="non-terminal residue" evidence="13">
    <location>
        <position position="1"/>
    </location>
</feature>
<dbReference type="GO" id="GO:0042130">
    <property type="term" value="P:negative regulation of T cell proliferation"/>
    <property type="evidence" value="ECO:0007669"/>
    <property type="project" value="TreeGrafter"/>
</dbReference>
<evidence type="ECO:0000256" key="9">
    <source>
        <dbReference type="ARBA" id="ARBA00023180"/>
    </source>
</evidence>
<keyword evidence="4" id="KW-0732">Signal</keyword>
<dbReference type="InterPro" id="IPR051713">
    <property type="entry name" value="T-cell_Activation_Regulation"/>
</dbReference>
<protein>
    <recommendedName>
        <fullName evidence="12">Ig-like domain-containing protein</fullName>
    </recommendedName>
</protein>
<dbReference type="PANTHER" id="PTHR25466:SF14">
    <property type="entry name" value="BUTYROPHILIN SUBFAMILY 2 MEMBER A2-LIKE-RELATED"/>
    <property type="match status" value="1"/>
</dbReference>
<dbReference type="InterPro" id="IPR036179">
    <property type="entry name" value="Ig-like_dom_sf"/>
</dbReference>
<feature type="domain" description="Ig-like" evidence="12">
    <location>
        <begin position="57"/>
        <end position="141"/>
    </location>
</feature>
<dbReference type="GO" id="GO:0006955">
    <property type="term" value="P:immune response"/>
    <property type="evidence" value="ECO:0007669"/>
    <property type="project" value="TreeGrafter"/>
</dbReference>
<keyword evidence="3" id="KW-0812">Transmembrane</keyword>
<keyword evidence="9" id="KW-0325">Glycoprotein</keyword>
<evidence type="ECO:0000313" key="14">
    <source>
        <dbReference type="Proteomes" id="UP001239994"/>
    </source>
</evidence>
<dbReference type="SMART" id="SM00409">
    <property type="entry name" value="IG"/>
    <property type="match status" value="1"/>
</dbReference>
<evidence type="ECO:0000313" key="13">
    <source>
        <dbReference type="EMBL" id="KAK1784106.1"/>
    </source>
</evidence>
<organism evidence="13 14">
    <name type="scientific">Electrophorus voltai</name>
    <dbReference type="NCBI Taxonomy" id="2609070"/>
    <lineage>
        <taxon>Eukaryota</taxon>
        <taxon>Metazoa</taxon>
        <taxon>Chordata</taxon>
        <taxon>Craniata</taxon>
        <taxon>Vertebrata</taxon>
        <taxon>Euteleostomi</taxon>
        <taxon>Actinopterygii</taxon>
        <taxon>Neopterygii</taxon>
        <taxon>Teleostei</taxon>
        <taxon>Ostariophysi</taxon>
        <taxon>Gymnotiformes</taxon>
        <taxon>Gymnotoidei</taxon>
        <taxon>Gymnotidae</taxon>
        <taxon>Electrophorus</taxon>
    </lineage>
</organism>
<evidence type="ECO:0000256" key="7">
    <source>
        <dbReference type="ARBA" id="ARBA00023157"/>
    </source>
</evidence>
<dbReference type="Proteomes" id="UP001239994">
    <property type="component" value="Unassembled WGS sequence"/>
</dbReference>
<dbReference type="InterPro" id="IPR007110">
    <property type="entry name" value="Ig-like_dom"/>
</dbReference>
<keyword evidence="7" id="KW-1015">Disulfide bond</keyword>
<evidence type="ECO:0000256" key="8">
    <source>
        <dbReference type="ARBA" id="ARBA00023170"/>
    </source>
</evidence>
<evidence type="ECO:0000256" key="3">
    <source>
        <dbReference type="ARBA" id="ARBA00022692"/>
    </source>
</evidence>
<evidence type="ECO:0000256" key="6">
    <source>
        <dbReference type="ARBA" id="ARBA00023136"/>
    </source>
</evidence>
<dbReference type="SUPFAM" id="SSF48726">
    <property type="entry name" value="Immunoglobulin"/>
    <property type="match status" value="1"/>
</dbReference>